<accession>A0A1H3FAX9</accession>
<name>A0A1H3FAX9_9FIRM</name>
<organism evidence="3 4">
    <name type="scientific">Lachnobacterium bovis DSM 14045</name>
    <dbReference type="NCBI Taxonomy" id="1122142"/>
    <lineage>
        <taxon>Bacteria</taxon>
        <taxon>Bacillati</taxon>
        <taxon>Bacillota</taxon>
        <taxon>Clostridia</taxon>
        <taxon>Lachnospirales</taxon>
        <taxon>Lachnospiraceae</taxon>
        <taxon>Lachnobacterium</taxon>
    </lineage>
</organism>
<keyword evidence="1" id="KW-0472">Membrane</keyword>
<dbReference type="GO" id="GO:0016020">
    <property type="term" value="C:membrane"/>
    <property type="evidence" value="ECO:0007669"/>
    <property type="project" value="InterPro"/>
</dbReference>
<dbReference type="SMART" id="SM00900">
    <property type="entry name" value="FMN_bind"/>
    <property type="match status" value="1"/>
</dbReference>
<evidence type="ECO:0000259" key="2">
    <source>
        <dbReference type="SMART" id="SM00900"/>
    </source>
</evidence>
<reference evidence="3 4" key="1">
    <citation type="submission" date="2016-10" db="EMBL/GenBank/DDBJ databases">
        <authorList>
            <person name="de Groot N.N."/>
        </authorList>
    </citation>
    <scope>NUCLEOTIDE SEQUENCE [LARGE SCALE GENOMIC DNA]</scope>
    <source>
        <strain evidence="3 4">DSM 14045</strain>
    </source>
</reference>
<evidence type="ECO:0000256" key="1">
    <source>
        <dbReference type="SAM" id="Phobius"/>
    </source>
</evidence>
<proteinExistence type="predicted"/>
<dbReference type="STRING" id="1122142.SAMN02910414_00222"/>
<feature type="domain" description="FMN-binding" evidence="2">
    <location>
        <begin position="78"/>
        <end position="159"/>
    </location>
</feature>
<dbReference type="Gene3D" id="3.90.1010.20">
    <property type="match status" value="1"/>
</dbReference>
<dbReference type="Proteomes" id="UP000183918">
    <property type="component" value="Unassembled WGS sequence"/>
</dbReference>
<evidence type="ECO:0000313" key="4">
    <source>
        <dbReference type="Proteomes" id="UP000183918"/>
    </source>
</evidence>
<protein>
    <submittedName>
        <fullName evidence="3">FMN-binding domain-containing protein</fullName>
    </submittedName>
</protein>
<feature type="transmembrane region" description="Helical" evidence="1">
    <location>
        <begin position="12"/>
        <end position="30"/>
    </location>
</feature>
<sequence>MKKKIVLKGIKATLLVVSYGVVLYAANYKFDNRHIDYVTKIEVVSAKRINNKEKTVYYKNQKDVGNNSIKECIGEGKGFGGTIKVKLLINTSDLSIEKMNVLEHSKEDDSYFTMADSSISRQIVGKRLENIEDNISAVSGATYSSRGIIEAVKDAKKKYYSNH</sequence>
<keyword evidence="4" id="KW-1185">Reference proteome</keyword>
<evidence type="ECO:0000313" key="3">
    <source>
        <dbReference type="EMBL" id="SDX87997.1"/>
    </source>
</evidence>
<keyword evidence="1" id="KW-0812">Transmembrane</keyword>
<dbReference type="InterPro" id="IPR007329">
    <property type="entry name" value="FMN-bd"/>
</dbReference>
<dbReference type="AlphaFoldDB" id="A0A1H3FAX9"/>
<gene>
    <name evidence="3" type="ORF">SAMN02910414_00222</name>
</gene>
<dbReference type="GO" id="GO:0010181">
    <property type="term" value="F:FMN binding"/>
    <property type="evidence" value="ECO:0007669"/>
    <property type="project" value="InterPro"/>
</dbReference>
<dbReference type="EMBL" id="FNPG01000004">
    <property type="protein sequence ID" value="SDX87997.1"/>
    <property type="molecule type" value="Genomic_DNA"/>
</dbReference>
<dbReference type="OrthoDB" id="9806398at2"/>
<dbReference type="Pfam" id="PF04205">
    <property type="entry name" value="FMN_bind"/>
    <property type="match status" value="1"/>
</dbReference>
<keyword evidence="1" id="KW-1133">Transmembrane helix</keyword>
<dbReference type="RefSeq" id="WP_074715276.1">
    <property type="nucleotide sequence ID" value="NZ_FNPG01000004.1"/>
</dbReference>